<organism evidence="2 3">
    <name type="scientific">Leptolyngbya subtilissima DQ-A4</name>
    <dbReference type="NCBI Taxonomy" id="2933933"/>
    <lineage>
        <taxon>Bacteria</taxon>
        <taxon>Bacillati</taxon>
        <taxon>Cyanobacteriota</taxon>
        <taxon>Cyanophyceae</taxon>
        <taxon>Leptolyngbyales</taxon>
        <taxon>Leptolyngbyaceae</taxon>
        <taxon>Leptolyngbya group</taxon>
        <taxon>Leptolyngbya</taxon>
    </lineage>
</organism>
<dbReference type="RefSeq" id="WP_190695238.1">
    <property type="nucleotide sequence ID" value="NZ_JAMPKX010000002.1"/>
</dbReference>
<sequence length="161" mass="17153">MKLTYRGHSYDAPSQPAPKVGETIDTGNYRGAPVAFEALAELPAQPAADLTWRGVSHRTGIAAPVAAIAPVVIAAELPAVAASLVAPAVESEATPVNISDLARNLFIRRHQRSRRREQGMMVRLAAEVGISVEDAAHYESHIQGKMPHDFSGYDRGSAAMS</sequence>
<comment type="caution">
    <text evidence="2">The sequence shown here is derived from an EMBL/GenBank/DDBJ whole genome shotgun (WGS) entry which is preliminary data.</text>
</comment>
<proteinExistence type="predicted"/>
<gene>
    <name evidence="2" type="ORF">NC992_04545</name>
</gene>
<evidence type="ECO:0000256" key="1">
    <source>
        <dbReference type="SAM" id="MobiDB-lite"/>
    </source>
</evidence>
<dbReference type="Proteomes" id="UP001482513">
    <property type="component" value="Unassembled WGS sequence"/>
</dbReference>
<evidence type="ECO:0000313" key="2">
    <source>
        <dbReference type="EMBL" id="MEP0946130.1"/>
    </source>
</evidence>
<protein>
    <submittedName>
        <fullName evidence="2">DUF4278 domain-containing protein</fullName>
    </submittedName>
</protein>
<keyword evidence="3" id="KW-1185">Reference proteome</keyword>
<accession>A0ABV0K0X8</accession>
<dbReference type="Pfam" id="PF14105">
    <property type="entry name" value="DUF4278"/>
    <property type="match status" value="1"/>
</dbReference>
<feature type="region of interest" description="Disordered" evidence="1">
    <location>
        <begin position="1"/>
        <end position="21"/>
    </location>
</feature>
<dbReference type="EMBL" id="JAMPKX010000002">
    <property type="protein sequence ID" value="MEP0946130.1"/>
    <property type="molecule type" value="Genomic_DNA"/>
</dbReference>
<name>A0ABV0K0X8_9CYAN</name>
<reference evidence="2 3" key="1">
    <citation type="submission" date="2022-04" db="EMBL/GenBank/DDBJ databases">
        <title>Positive selection, recombination, and allopatry shape intraspecific diversity of widespread and dominant cyanobacteria.</title>
        <authorList>
            <person name="Wei J."/>
            <person name="Shu W."/>
            <person name="Hu C."/>
        </authorList>
    </citation>
    <scope>NUCLEOTIDE SEQUENCE [LARGE SCALE GENOMIC DNA]</scope>
    <source>
        <strain evidence="2 3">DQ-A4</strain>
    </source>
</reference>
<evidence type="ECO:0000313" key="3">
    <source>
        <dbReference type="Proteomes" id="UP001482513"/>
    </source>
</evidence>
<dbReference type="InterPro" id="IPR025458">
    <property type="entry name" value="DUF4278"/>
</dbReference>